<dbReference type="SUPFAM" id="SSF51679">
    <property type="entry name" value="Bacterial luciferase-like"/>
    <property type="match status" value="1"/>
</dbReference>
<evidence type="ECO:0000313" key="7">
    <source>
        <dbReference type="Proteomes" id="UP000318661"/>
    </source>
</evidence>
<evidence type="ECO:0000256" key="1">
    <source>
        <dbReference type="ARBA" id="ARBA00022630"/>
    </source>
</evidence>
<evidence type="ECO:0000256" key="2">
    <source>
        <dbReference type="ARBA" id="ARBA00022643"/>
    </source>
</evidence>
<keyword evidence="1" id="KW-0285">Flavoprotein</keyword>
<dbReference type="AlphaFoldDB" id="A0A537LHJ4"/>
<evidence type="ECO:0000256" key="3">
    <source>
        <dbReference type="ARBA" id="ARBA00023002"/>
    </source>
</evidence>
<dbReference type="InterPro" id="IPR036661">
    <property type="entry name" value="Luciferase-like_sf"/>
</dbReference>
<evidence type="ECO:0000259" key="5">
    <source>
        <dbReference type="Pfam" id="PF00296"/>
    </source>
</evidence>
<dbReference type="PANTHER" id="PTHR42847:SF4">
    <property type="entry name" value="ALKANESULFONATE MONOOXYGENASE-RELATED"/>
    <property type="match status" value="1"/>
</dbReference>
<dbReference type="Gene3D" id="3.20.20.30">
    <property type="entry name" value="Luciferase-like domain"/>
    <property type="match status" value="1"/>
</dbReference>
<sequence>MDVAIMVEGQDGLTWPRWQGIVKAVERLRFAGLYRSDHFTNAAPPDKESLELWTSLTWLASHSKRIEFGPLCTPTSFRHPAFTARMAAAVDDLSGGRLTLGVGAGWQEREHDHFGFDLLSMTERFARFQESLEVISRLLASDEPVAFSGRYYRMREAILLPRPRRPGGPSILVGGNGTRRTLPLAARYATEWNATFQTPENFARLNRRLDDLLTARGQSPSSVRRSMMTGLVFGRDDAEVRRRLEERGRSREESRNRGVLVGTPAQLTDHLSALQGAGLQRVMLQWLDLDDLDGLEAFAEMVAKPFRRTKAPSRRRAGAE</sequence>
<dbReference type="Pfam" id="PF00296">
    <property type="entry name" value="Bac_luciferase"/>
    <property type="match status" value="1"/>
</dbReference>
<dbReference type="InterPro" id="IPR019952">
    <property type="entry name" value="F420_OxRdatse_Rv1855c_pred"/>
</dbReference>
<dbReference type="InterPro" id="IPR011251">
    <property type="entry name" value="Luciferase-like_dom"/>
</dbReference>
<protein>
    <submittedName>
        <fullName evidence="6">TIGR03560 family F420-dependent LLM class oxidoreductase</fullName>
    </submittedName>
</protein>
<dbReference type="PANTHER" id="PTHR42847">
    <property type="entry name" value="ALKANESULFONATE MONOOXYGENASE"/>
    <property type="match status" value="1"/>
</dbReference>
<gene>
    <name evidence="6" type="ORF">E6G99_07520</name>
</gene>
<evidence type="ECO:0000313" key="6">
    <source>
        <dbReference type="EMBL" id="TMJ07187.1"/>
    </source>
</evidence>
<dbReference type="GO" id="GO:0008726">
    <property type="term" value="F:alkanesulfonate monooxygenase activity"/>
    <property type="evidence" value="ECO:0007669"/>
    <property type="project" value="TreeGrafter"/>
</dbReference>
<comment type="caution">
    <text evidence="6">The sequence shown here is derived from an EMBL/GenBank/DDBJ whole genome shotgun (WGS) entry which is preliminary data.</text>
</comment>
<keyword evidence="4" id="KW-0503">Monooxygenase</keyword>
<proteinExistence type="predicted"/>
<dbReference type="NCBIfam" id="TIGR03560">
    <property type="entry name" value="F420_Rv1855c"/>
    <property type="match status" value="1"/>
</dbReference>
<reference evidence="6 7" key="1">
    <citation type="journal article" date="2019" name="Nat. Microbiol.">
        <title>Mediterranean grassland soil C-N compound turnover is dependent on rainfall and depth, and is mediated by genomically divergent microorganisms.</title>
        <authorList>
            <person name="Diamond S."/>
            <person name="Andeer P.F."/>
            <person name="Li Z."/>
            <person name="Crits-Christoph A."/>
            <person name="Burstein D."/>
            <person name="Anantharaman K."/>
            <person name="Lane K.R."/>
            <person name="Thomas B.C."/>
            <person name="Pan C."/>
            <person name="Northen T.R."/>
            <person name="Banfield J.F."/>
        </authorList>
    </citation>
    <scope>NUCLEOTIDE SEQUENCE [LARGE SCALE GENOMIC DNA]</scope>
    <source>
        <strain evidence="6">NP_2</strain>
    </source>
</reference>
<feature type="domain" description="Luciferase-like" evidence="5">
    <location>
        <begin position="15"/>
        <end position="244"/>
    </location>
</feature>
<organism evidence="6 7">
    <name type="scientific">Candidatus Segetimicrobium genomatis</name>
    <dbReference type="NCBI Taxonomy" id="2569760"/>
    <lineage>
        <taxon>Bacteria</taxon>
        <taxon>Bacillati</taxon>
        <taxon>Candidatus Sysuimicrobiota</taxon>
        <taxon>Candidatus Sysuimicrobiia</taxon>
        <taxon>Candidatus Sysuimicrobiales</taxon>
        <taxon>Candidatus Segetimicrobiaceae</taxon>
        <taxon>Candidatus Segetimicrobium</taxon>
    </lineage>
</organism>
<evidence type="ECO:0000256" key="4">
    <source>
        <dbReference type="ARBA" id="ARBA00023033"/>
    </source>
</evidence>
<dbReference type="GO" id="GO:0046306">
    <property type="term" value="P:alkanesulfonate catabolic process"/>
    <property type="evidence" value="ECO:0007669"/>
    <property type="project" value="TreeGrafter"/>
</dbReference>
<keyword evidence="2" id="KW-0288">FMN</keyword>
<accession>A0A537LHJ4</accession>
<dbReference type="Proteomes" id="UP000318661">
    <property type="component" value="Unassembled WGS sequence"/>
</dbReference>
<name>A0A537LHJ4_9BACT</name>
<dbReference type="EMBL" id="VBAJ01000191">
    <property type="protein sequence ID" value="TMJ07187.1"/>
    <property type="molecule type" value="Genomic_DNA"/>
</dbReference>
<keyword evidence="3" id="KW-0560">Oxidoreductase</keyword>
<dbReference type="InterPro" id="IPR050172">
    <property type="entry name" value="SsuD_RutA_monooxygenase"/>
</dbReference>